<dbReference type="Pfam" id="PF00656">
    <property type="entry name" value="Peptidase_C14"/>
    <property type="match status" value="1"/>
</dbReference>
<dbReference type="PANTHER" id="PTHR48104">
    <property type="entry name" value="METACASPASE-4"/>
    <property type="match status" value="1"/>
</dbReference>
<dbReference type="AlphaFoldDB" id="A0A0K6G2X1"/>
<dbReference type="Gene3D" id="3.40.50.1460">
    <property type="match status" value="1"/>
</dbReference>
<protein>
    <recommendedName>
        <fullName evidence="3">Peptidase C14 caspase domain-containing protein</fullName>
    </recommendedName>
</protein>
<proteinExistence type="inferred from homology"/>
<accession>A0A0K6G2X1</accession>
<evidence type="ECO:0000259" key="3">
    <source>
        <dbReference type="Pfam" id="PF00656"/>
    </source>
</evidence>
<keyword evidence="5" id="KW-1185">Reference proteome</keyword>
<dbReference type="Gene3D" id="3.40.50.12660">
    <property type="match status" value="1"/>
</dbReference>
<dbReference type="GO" id="GO:0006508">
    <property type="term" value="P:proteolysis"/>
    <property type="evidence" value="ECO:0007669"/>
    <property type="project" value="InterPro"/>
</dbReference>
<evidence type="ECO:0000313" key="4">
    <source>
        <dbReference type="EMBL" id="CUA72744.1"/>
    </source>
</evidence>
<dbReference type="PANTHER" id="PTHR48104:SF30">
    <property type="entry name" value="METACASPASE-1"/>
    <property type="match status" value="1"/>
</dbReference>
<feature type="domain" description="Peptidase C14 caspase" evidence="3">
    <location>
        <begin position="522"/>
        <end position="808"/>
    </location>
</feature>
<evidence type="ECO:0000256" key="2">
    <source>
        <dbReference type="SAM" id="MobiDB-lite"/>
    </source>
</evidence>
<comment type="similarity">
    <text evidence="1">Belongs to the peptidase C14B family.</text>
</comment>
<sequence>MIPVPESSTSPDAKIVPSTAVDTTEILEHSRGSRKAIASPPTHEQSSTPLLVPRARTQPNSSGPYGTNKALLIGFNYEKYNGPKRTLHHATEDARRFAATLTSLGYPSMNMRVVTDESSQPTPSHQYLMECIDWLLEDASEGTQLFFVFSGQCDPPTADGSRPESCLIGADLEPIPSGFLHGLPVTGRQARFSQGVTPGSFNQAPFNTARHRNRGVFATELLPAALSPNQALAPGVFITLAGKAAGVIDTPSPVNTTARINTGPTRRLVVEGRPVQYFKEPETDFILPAGRVNFWAGTGENQNAFEVLAGARNGIFTDAICSALDACTNQIVTQRDVWHSVVGAIEKENDWRTERDKKNPMRPASDQRVQWAELRHSIGTHLNMGLKTALSASPNRLPNVGAGNQPASSPQDLPKLVIPSRKYYDALNFFYRGSPKTGVSPDLYYTPTSTIPDCTNQGGLGKSLNGVHKNTTIPAPVPTAPVTPAIQVDASTRGLSKTVASLPTVEYAPALPAITQHTPAKKKKALLIGLSYKQCSDSSRHLRYATQDARRLAGALPKLGYPSEVVDVVTDELDQPFPSAEYLLERIDQLVQDASAGDELVFGYSAHCDPPKMNDSKSEYCLVAADLKPISRSTLHERLIAKVPAGAKLTLVLDCCNAGGLVPLKHCVKQMKAEHRAPSGAPAQVARRQGCVAGAQPSALPATPSSLPPRPAPPMFGMPVGVNGPFFPVNLAANMGRRHGQAPIVAGLPIGKLNEPAKELTPPVGDIVVWAATGPQLKAFEASGGVENGVFTNAICNVLDTCGTDKTITKRDVWLSISMAVTKENELRRERDMKKDPKVIIPRQRIQYAQLLASQQELSGSSILDQPAF</sequence>
<gene>
    <name evidence="4" type="ORF">RSOLAG22IIIB_10284</name>
</gene>
<dbReference type="Proteomes" id="UP000044841">
    <property type="component" value="Unassembled WGS sequence"/>
</dbReference>
<dbReference type="InterPro" id="IPR011600">
    <property type="entry name" value="Pept_C14_caspase"/>
</dbReference>
<dbReference type="EMBL" id="CYGV01001311">
    <property type="protein sequence ID" value="CUA72744.1"/>
    <property type="molecule type" value="Genomic_DNA"/>
</dbReference>
<dbReference type="GO" id="GO:0005737">
    <property type="term" value="C:cytoplasm"/>
    <property type="evidence" value="ECO:0007669"/>
    <property type="project" value="TreeGrafter"/>
</dbReference>
<organism evidence="4 5">
    <name type="scientific">Rhizoctonia solani</name>
    <dbReference type="NCBI Taxonomy" id="456999"/>
    <lineage>
        <taxon>Eukaryota</taxon>
        <taxon>Fungi</taxon>
        <taxon>Dikarya</taxon>
        <taxon>Basidiomycota</taxon>
        <taxon>Agaricomycotina</taxon>
        <taxon>Agaricomycetes</taxon>
        <taxon>Cantharellales</taxon>
        <taxon>Ceratobasidiaceae</taxon>
        <taxon>Rhizoctonia</taxon>
    </lineage>
</organism>
<evidence type="ECO:0000313" key="5">
    <source>
        <dbReference type="Proteomes" id="UP000044841"/>
    </source>
</evidence>
<name>A0A0K6G2X1_9AGAM</name>
<feature type="region of interest" description="Disordered" evidence="2">
    <location>
        <begin position="29"/>
        <end position="65"/>
    </location>
</feature>
<evidence type="ECO:0000256" key="1">
    <source>
        <dbReference type="ARBA" id="ARBA00009005"/>
    </source>
</evidence>
<dbReference type="GO" id="GO:0004197">
    <property type="term" value="F:cysteine-type endopeptidase activity"/>
    <property type="evidence" value="ECO:0007669"/>
    <property type="project" value="InterPro"/>
</dbReference>
<dbReference type="InterPro" id="IPR050452">
    <property type="entry name" value="Metacaspase"/>
</dbReference>
<reference evidence="4 5" key="1">
    <citation type="submission" date="2015-07" db="EMBL/GenBank/DDBJ databases">
        <authorList>
            <person name="Noorani M."/>
        </authorList>
    </citation>
    <scope>NUCLEOTIDE SEQUENCE [LARGE SCALE GENOMIC DNA]</scope>
    <source>
        <strain evidence="4">BBA 69670</strain>
    </source>
</reference>